<dbReference type="InterPro" id="IPR036412">
    <property type="entry name" value="HAD-like_sf"/>
</dbReference>
<dbReference type="GO" id="GO:0005829">
    <property type="term" value="C:cytosol"/>
    <property type="evidence" value="ECO:0007669"/>
    <property type="project" value="TreeGrafter"/>
</dbReference>
<gene>
    <name evidence="1" type="ORF">FB00_17830</name>
</gene>
<keyword evidence="2" id="KW-1185">Reference proteome</keyword>
<dbReference type="AlphaFoldDB" id="A0A0H2KJN3"/>
<sequence>MIALAAFDIAGTTVEEGGAVYRALHDAVRRHGSAADVDDVARWMGADKRTAIRALLALGGDPTAVEETFVDFEQILREAYDATPPVAMPGVLDTFAALRAQDVRLALTTGFSADVTGLLLDRLGWRTGVVDAVVTTDDVPAGRPAPYMVHRAMERTGVTDVAQVLTVGDTVLDLRAGTQAGARVVVGVLSGGVPRAVLEAAPHTHVVDSVADLPAVVSEVEASDVGAREVEPAR</sequence>
<comment type="caution">
    <text evidence="1">The sequence shown here is derived from an EMBL/GenBank/DDBJ whole genome shotgun (WGS) entry which is preliminary data.</text>
</comment>
<dbReference type="InterPro" id="IPR022468">
    <property type="entry name" value="PhnX-like"/>
</dbReference>
<dbReference type="GO" id="GO:0008967">
    <property type="term" value="F:phosphoglycolate phosphatase activity"/>
    <property type="evidence" value="ECO:0007669"/>
    <property type="project" value="TreeGrafter"/>
</dbReference>
<dbReference type="Gene3D" id="3.40.50.1000">
    <property type="entry name" value="HAD superfamily/HAD-like"/>
    <property type="match status" value="1"/>
</dbReference>
<dbReference type="SFLD" id="SFLDG01129">
    <property type="entry name" value="C1.5:_HAD__Beta-PGM__Phosphata"/>
    <property type="match status" value="1"/>
</dbReference>
<name>A0A0H2KJN3_9MICO</name>
<dbReference type="PATRIC" id="fig|264251.5.peg.3613"/>
<dbReference type="PANTHER" id="PTHR43434:SF19">
    <property type="entry name" value="PHOSPHONOACETALDEHYDE HYDROLASE"/>
    <property type="match status" value="1"/>
</dbReference>
<keyword evidence="1" id="KW-0378">Hydrolase</keyword>
<accession>A0A0H2KJN3</accession>
<dbReference type="RefSeq" id="WP_047234186.1">
    <property type="nucleotide sequence ID" value="NZ_JNBQ01000036.1"/>
</dbReference>
<dbReference type="SFLD" id="SFLDS00003">
    <property type="entry name" value="Haloacid_Dehalogenase"/>
    <property type="match status" value="1"/>
</dbReference>
<dbReference type="NCBIfam" id="TIGR03351">
    <property type="entry name" value="PhnX-like"/>
    <property type="match status" value="1"/>
</dbReference>
<protein>
    <submittedName>
        <fullName evidence="1">HAD family hydrolase</fullName>
    </submittedName>
</protein>
<evidence type="ECO:0000313" key="1">
    <source>
        <dbReference type="EMBL" id="KLN33383.1"/>
    </source>
</evidence>
<reference evidence="1 2" key="1">
    <citation type="submission" date="2014-05" db="EMBL/GenBank/DDBJ databases">
        <title>Cellulosimicrobium funkei U11 genome.</title>
        <authorList>
            <person name="Hu C."/>
            <person name="Gong Y."/>
            <person name="Wan W."/>
            <person name="Jiang M."/>
        </authorList>
    </citation>
    <scope>NUCLEOTIDE SEQUENCE [LARGE SCALE GENOMIC DNA]</scope>
    <source>
        <strain evidence="1 2">U11</strain>
    </source>
</reference>
<dbReference type="PANTHER" id="PTHR43434">
    <property type="entry name" value="PHOSPHOGLYCOLATE PHOSPHATASE"/>
    <property type="match status" value="1"/>
</dbReference>
<dbReference type="Pfam" id="PF00702">
    <property type="entry name" value="Hydrolase"/>
    <property type="match status" value="1"/>
</dbReference>
<dbReference type="GO" id="GO:0006281">
    <property type="term" value="P:DNA repair"/>
    <property type="evidence" value="ECO:0007669"/>
    <property type="project" value="TreeGrafter"/>
</dbReference>
<dbReference type="EMBL" id="JNBQ01000036">
    <property type="protein sequence ID" value="KLN33383.1"/>
    <property type="molecule type" value="Genomic_DNA"/>
</dbReference>
<dbReference type="SUPFAM" id="SSF56784">
    <property type="entry name" value="HAD-like"/>
    <property type="match status" value="1"/>
</dbReference>
<dbReference type="STRING" id="264251.FB00_17830"/>
<dbReference type="Proteomes" id="UP000035265">
    <property type="component" value="Unassembled WGS sequence"/>
</dbReference>
<evidence type="ECO:0000313" key="2">
    <source>
        <dbReference type="Proteomes" id="UP000035265"/>
    </source>
</evidence>
<dbReference type="InterPro" id="IPR050155">
    <property type="entry name" value="HAD-like_hydrolase_sf"/>
</dbReference>
<dbReference type="InterPro" id="IPR023214">
    <property type="entry name" value="HAD_sf"/>
</dbReference>
<proteinExistence type="predicted"/>
<organism evidence="1 2">
    <name type="scientific">Cellulosimicrobium funkei</name>
    <dbReference type="NCBI Taxonomy" id="264251"/>
    <lineage>
        <taxon>Bacteria</taxon>
        <taxon>Bacillati</taxon>
        <taxon>Actinomycetota</taxon>
        <taxon>Actinomycetes</taxon>
        <taxon>Micrococcales</taxon>
        <taxon>Promicromonosporaceae</taxon>
        <taxon>Cellulosimicrobium</taxon>
    </lineage>
</organism>